<dbReference type="SMART" id="SM00320">
    <property type="entry name" value="WD40"/>
    <property type="match status" value="3"/>
</dbReference>
<comment type="caution">
    <text evidence="1">The sequence shown here is derived from an EMBL/GenBank/DDBJ whole genome shotgun (WGS) entry which is preliminary data.</text>
</comment>
<proteinExistence type="predicted"/>
<accession>A0A6V7V8F9</accession>
<reference evidence="1 2" key="1">
    <citation type="submission" date="2020-08" db="EMBL/GenBank/DDBJ databases">
        <authorList>
            <person name="Koutsovoulos G."/>
            <person name="Danchin GJ E."/>
        </authorList>
    </citation>
    <scope>NUCLEOTIDE SEQUENCE [LARGE SCALE GENOMIC DNA]</scope>
</reference>
<evidence type="ECO:0000313" key="1">
    <source>
        <dbReference type="EMBL" id="CAD2170501.1"/>
    </source>
</evidence>
<evidence type="ECO:0000313" key="2">
    <source>
        <dbReference type="Proteomes" id="UP000580250"/>
    </source>
</evidence>
<dbReference type="Gene3D" id="2.130.10.10">
    <property type="entry name" value="YVTN repeat-like/Quinoprotein amine dehydrogenase"/>
    <property type="match status" value="1"/>
</dbReference>
<dbReference type="InterPro" id="IPR036322">
    <property type="entry name" value="WD40_repeat_dom_sf"/>
</dbReference>
<dbReference type="OrthoDB" id="284782at2759"/>
<dbReference type="AlphaFoldDB" id="A0A6V7V8F9"/>
<dbReference type="SUPFAM" id="SSF50978">
    <property type="entry name" value="WD40 repeat-like"/>
    <property type="match status" value="1"/>
</dbReference>
<dbReference type="InterPro" id="IPR015943">
    <property type="entry name" value="WD40/YVTN_repeat-like_dom_sf"/>
</dbReference>
<organism evidence="1 2">
    <name type="scientific">Meloidogyne enterolobii</name>
    <name type="common">Root-knot nematode worm</name>
    <name type="synonym">Meloidogyne mayaguensis</name>
    <dbReference type="NCBI Taxonomy" id="390850"/>
    <lineage>
        <taxon>Eukaryota</taxon>
        <taxon>Metazoa</taxon>
        <taxon>Ecdysozoa</taxon>
        <taxon>Nematoda</taxon>
        <taxon>Chromadorea</taxon>
        <taxon>Rhabditida</taxon>
        <taxon>Tylenchina</taxon>
        <taxon>Tylenchomorpha</taxon>
        <taxon>Tylenchoidea</taxon>
        <taxon>Meloidogynidae</taxon>
        <taxon>Meloidogyninae</taxon>
        <taxon>Meloidogyne</taxon>
    </lineage>
</organism>
<gene>
    <name evidence="1" type="ORF">MENT_LOCUS21914</name>
</gene>
<dbReference type="EMBL" id="CAJEWN010000169">
    <property type="protein sequence ID" value="CAD2170501.1"/>
    <property type="molecule type" value="Genomic_DNA"/>
</dbReference>
<protein>
    <submittedName>
        <fullName evidence="1">Uncharacterized protein</fullName>
    </submittedName>
</protein>
<name>A0A6V7V8F9_MELEN</name>
<dbReference type="InterPro" id="IPR001680">
    <property type="entry name" value="WD40_rpt"/>
</dbReference>
<dbReference type="Pfam" id="PF00400">
    <property type="entry name" value="WD40"/>
    <property type="match status" value="1"/>
</dbReference>
<sequence>MHIPKLSAAFVNLTGQHLATVGGDKTIKIWSKEKRPEEGQSWCSWKIAVNLPILETRWPLYAVVWNCDGIIAVGGGDCLVRLFVFDVENSALSLLSSIRLPSEINCLAWRPKQQSEQTTNYLAVASDDGHLHFLQIDSQCINDGFGAINGNIEAMAIEGDNKNEADEEAELVLYKEGEGLSGKKGEKNSEQDG</sequence>
<dbReference type="Proteomes" id="UP000580250">
    <property type="component" value="Unassembled WGS sequence"/>
</dbReference>